<dbReference type="SUPFAM" id="SSF46689">
    <property type="entry name" value="Homeodomain-like"/>
    <property type="match status" value="1"/>
</dbReference>
<dbReference type="PANTHER" id="PTHR46777">
    <property type="entry name" value="WUSCHEL-RELATED HOMEOBOX 13"/>
    <property type="match status" value="1"/>
</dbReference>
<dbReference type="Gene3D" id="1.10.10.60">
    <property type="entry name" value="Homeodomain-like"/>
    <property type="match status" value="1"/>
</dbReference>
<dbReference type="GO" id="GO:0003700">
    <property type="term" value="F:DNA-binding transcription factor activity"/>
    <property type="evidence" value="ECO:0007669"/>
    <property type="project" value="InterPro"/>
</dbReference>
<dbReference type="GO" id="GO:0005634">
    <property type="term" value="C:nucleus"/>
    <property type="evidence" value="ECO:0007669"/>
    <property type="project" value="UniProtKB-SubCell"/>
</dbReference>
<evidence type="ECO:0000256" key="4">
    <source>
        <dbReference type="SAM" id="MobiDB-lite"/>
    </source>
</evidence>
<organism evidence="6">
    <name type="scientific">Pinus pinaster</name>
    <name type="common">Maritime pine</name>
    <dbReference type="NCBI Taxonomy" id="71647"/>
    <lineage>
        <taxon>Eukaryota</taxon>
        <taxon>Viridiplantae</taxon>
        <taxon>Streptophyta</taxon>
        <taxon>Embryophyta</taxon>
        <taxon>Tracheophyta</taxon>
        <taxon>Spermatophyta</taxon>
        <taxon>Pinopsida</taxon>
        <taxon>Pinidae</taxon>
        <taxon>Conifers I</taxon>
        <taxon>Pinales</taxon>
        <taxon>Pinaceae</taxon>
        <taxon>Pinus</taxon>
        <taxon>Pinus subgen. Pinus</taxon>
    </lineage>
</organism>
<dbReference type="PANTHER" id="PTHR46777:SF5">
    <property type="entry name" value="WUSCHEL-RELATED HOMEOBOX 13"/>
    <property type="match status" value="1"/>
</dbReference>
<feature type="compositionally biased region" description="Basic and acidic residues" evidence="4">
    <location>
        <begin position="205"/>
        <end position="214"/>
    </location>
</feature>
<accession>A0A2I4KAN3</accession>
<evidence type="ECO:0000259" key="5">
    <source>
        <dbReference type="PROSITE" id="PS50071"/>
    </source>
</evidence>
<evidence type="ECO:0000256" key="3">
    <source>
        <dbReference type="RuleBase" id="RU000682"/>
    </source>
</evidence>
<reference evidence="6" key="1">
    <citation type="submission" date="2016-03" db="EMBL/GenBank/DDBJ databases">
        <title>Identification and analysis of the WUSCHEL-RELATED HOMEOBOX gene family in Pinus pinaster.</title>
        <authorList>
            <person name="Alvarez J.M."/>
            <person name="Canas R.A."/>
            <person name="Bueno N."/>
            <person name="Canovas F.M."/>
            <person name="Ordas R.J."/>
        </authorList>
    </citation>
    <scope>NUCLEOTIDE SEQUENCE</scope>
</reference>
<gene>
    <name evidence="6" type="primary">WOXA</name>
</gene>
<evidence type="ECO:0000256" key="2">
    <source>
        <dbReference type="PROSITE-ProRule" id="PRU00108"/>
    </source>
</evidence>
<protein>
    <submittedName>
        <fullName evidence="6">WUSCHEL homeobox protein</fullName>
    </submittedName>
</protein>
<feature type="DNA-binding region" description="Homeobox" evidence="2">
    <location>
        <begin position="123"/>
        <end position="187"/>
    </location>
</feature>
<dbReference type="CDD" id="cd00086">
    <property type="entry name" value="homeodomain"/>
    <property type="match status" value="1"/>
</dbReference>
<proteinExistence type="evidence at transcript level"/>
<dbReference type="GO" id="GO:0003677">
    <property type="term" value="F:DNA binding"/>
    <property type="evidence" value="ECO:0007669"/>
    <property type="project" value="UniProtKB-UniRule"/>
</dbReference>
<sequence>MKDFPSNQSNAVQNKCIIFTGVLAAFVSSKVTELQHPGHMPSVTQGSAMANPNFVALHNNQVMTEEQMETLRRQICVYSTICSQLVEMHRAMSQQQPSSVPTLLMGQHMLYDLAQGNPGFRTSARQRWTPSQTQLQILESLFDQGHATPSKQKIKEITMELSQHGQISETNVYNWFQNRKARAKRKQLPSQRGGESENETDDEYPGEKRFKPQHDSNAQNPKSGHSEADPQVHKSDDVVQNKPCTTDQKQFGIQENDTQSLLPREDEMRPHASLASTMLGVSGSAEHESVECLPEVKPIYSSVEVGNRDHDATQAYIHGSGTTTGQVDGKSWQVPSVVVDVRRMFGENAVLVDSRGHMVPTNEMGVSFHPLQASEGYTVLSQYQCASGVPVHALRANTGDPYRGT</sequence>
<feature type="compositionally biased region" description="Basic and acidic residues" evidence="4">
    <location>
        <begin position="224"/>
        <end position="239"/>
    </location>
</feature>
<keyword evidence="2 3" id="KW-0371">Homeobox</keyword>
<dbReference type="InterPro" id="IPR044559">
    <property type="entry name" value="WOX13-like"/>
</dbReference>
<dbReference type="SMR" id="A0A2I4KAN3"/>
<dbReference type="EMBL" id="KU962996">
    <property type="protein sequence ID" value="ANC94877.1"/>
    <property type="molecule type" value="mRNA"/>
</dbReference>
<dbReference type="Pfam" id="PF00046">
    <property type="entry name" value="Homeodomain"/>
    <property type="match status" value="1"/>
</dbReference>
<dbReference type="SMART" id="SM00389">
    <property type="entry name" value="HOX"/>
    <property type="match status" value="1"/>
</dbReference>
<evidence type="ECO:0000313" key="6">
    <source>
        <dbReference type="EMBL" id="ANC94877.1"/>
    </source>
</evidence>
<feature type="domain" description="Homeobox" evidence="5">
    <location>
        <begin position="121"/>
        <end position="186"/>
    </location>
</feature>
<comment type="subcellular location">
    <subcellularLocation>
        <location evidence="1 2 3">Nucleus</location>
    </subcellularLocation>
</comment>
<feature type="compositionally biased region" description="Polar residues" evidence="4">
    <location>
        <begin position="242"/>
        <end position="261"/>
    </location>
</feature>
<dbReference type="InterPro" id="IPR001356">
    <property type="entry name" value="HD"/>
</dbReference>
<dbReference type="AlphaFoldDB" id="A0A2I4KAN3"/>
<dbReference type="PROSITE" id="PS50071">
    <property type="entry name" value="HOMEOBOX_2"/>
    <property type="match status" value="1"/>
</dbReference>
<name>A0A2I4KAN3_PINPS</name>
<keyword evidence="2 3" id="KW-0238">DNA-binding</keyword>
<feature type="region of interest" description="Disordered" evidence="4">
    <location>
        <begin position="183"/>
        <end position="262"/>
    </location>
</feature>
<keyword evidence="2 3" id="KW-0539">Nucleus</keyword>
<evidence type="ECO:0000256" key="1">
    <source>
        <dbReference type="ARBA" id="ARBA00004123"/>
    </source>
</evidence>
<dbReference type="InterPro" id="IPR009057">
    <property type="entry name" value="Homeodomain-like_sf"/>
</dbReference>